<reference evidence="2" key="1">
    <citation type="submission" date="2018-06" db="EMBL/GenBank/DDBJ databases">
        <authorList>
            <person name="Zhirakovskaya E."/>
        </authorList>
    </citation>
    <scope>NUCLEOTIDE SEQUENCE</scope>
</reference>
<name>A0A3B0TLT0_9ZZZZ</name>
<gene>
    <name evidence="2" type="ORF">MNBD_BACTEROID03-2523</name>
    <name evidence="3" type="ORF">MNBD_BACTEROID03-2705</name>
</gene>
<dbReference type="InterPro" id="IPR052344">
    <property type="entry name" value="Transposase-related"/>
</dbReference>
<dbReference type="PANTHER" id="PTHR33678:SF1">
    <property type="entry name" value="BLL1576 PROTEIN"/>
    <property type="match status" value="1"/>
</dbReference>
<evidence type="ECO:0000313" key="3">
    <source>
        <dbReference type="EMBL" id="VAW16574.1"/>
    </source>
</evidence>
<dbReference type="AlphaFoldDB" id="A0A3B0TLT0"/>
<proteinExistence type="predicted"/>
<sequence length="79" mass="8871">RENLFPFLFVKDVPSDNNASERAIRNLKVKQKISGQFKTEKAAQNFAIIRSVIDTTIKNGMNVLEAMALLAKLKPQPVD</sequence>
<protein>
    <recommendedName>
        <fullName evidence="1">Transposase IS66 central domain-containing protein</fullName>
    </recommendedName>
</protein>
<dbReference type="EMBL" id="UOEL01000100">
    <property type="protein sequence ID" value="VAW13169.1"/>
    <property type="molecule type" value="Genomic_DNA"/>
</dbReference>
<organism evidence="2">
    <name type="scientific">hydrothermal vent metagenome</name>
    <dbReference type="NCBI Taxonomy" id="652676"/>
    <lineage>
        <taxon>unclassified sequences</taxon>
        <taxon>metagenomes</taxon>
        <taxon>ecological metagenomes</taxon>
    </lineage>
</organism>
<dbReference type="EMBL" id="UOEL01000134">
    <property type="protein sequence ID" value="VAW16574.1"/>
    <property type="molecule type" value="Genomic_DNA"/>
</dbReference>
<evidence type="ECO:0000313" key="2">
    <source>
        <dbReference type="EMBL" id="VAW13169.1"/>
    </source>
</evidence>
<accession>A0A3B0TLT0</accession>
<feature type="non-terminal residue" evidence="2">
    <location>
        <position position="1"/>
    </location>
</feature>
<evidence type="ECO:0000259" key="1">
    <source>
        <dbReference type="Pfam" id="PF03050"/>
    </source>
</evidence>
<dbReference type="InterPro" id="IPR004291">
    <property type="entry name" value="Transposase_IS66_central"/>
</dbReference>
<feature type="domain" description="Transposase IS66 central" evidence="1">
    <location>
        <begin position="2"/>
        <end position="44"/>
    </location>
</feature>
<dbReference type="Pfam" id="PF03050">
    <property type="entry name" value="DDE_Tnp_IS66"/>
    <property type="match status" value="1"/>
</dbReference>
<dbReference type="PANTHER" id="PTHR33678">
    <property type="entry name" value="BLL1576 PROTEIN"/>
    <property type="match status" value="1"/>
</dbReference>